<evidence type="ECO:0000259" key="6">
    <source>
        <dbReference type="Pfam" id="PF16889"/>
    </source>
</evidence>
<evidence type="ECO:0000313" key="7">
    <source>
        <dbReference type="EMBL" id="RUO51113.1"/>
    </source>
</evidence>
<dbReference type="EMBL" id="PIPV01000013">
    <property type="protein sequence ID" value="RUO51113.1"/>
    <property type="molecule type" value="Genomic_DNA"/>
</dbReference>
<evidence type="ECO:0000259" key="5">
    <source>
        <dbReference type="Pfam" id="PF07940"/>
    </source>
</evidence>
<dbReference type="GO" id="GO:0042597">
    <property type="term" value="C:periplasmic space"/>
    <property type="evidence" value="ECO:0007669"/>
    <property type="project" value="UniProtKB-SubCell"/>
</dbReference>
<reference evidence="8" key="1">
    <citation type="journal article" date="2018" name="Front. Microbiol.">
        <title>Genome-Based Analysis Reveals the Taxonomy and Diversity of the Family Idiomarinaceae.</title>
        <authorList>
            <person name="Liu Y."/>
            <person name="Lai Q."/>
            <person name="Shao Z."/>
        </authorList>
    </citation>
    <scope>NUCLEOTIDE SEQUENCE [LARGE SCALE GENOMIC DNA]</scope>
    <source>
        <strain evidence="8">F23</strain>
    </source>
</reference>
<keyword evidence="2" id="KW-0732">Signal</keyword>
<evidence type="ECO:0000256" key="4">
    <source>
        <dbReference type="ARBA" id="ARBA00023239"/>
    </source>
</evidence>
<feature type="domain" description="Heparinase II/III-like C-terminal" evidence="5">
    <location>
        <begin position="315"/>
        <end position="486"/>
    </location>
</feature>
<evidence type="ECO:0000256" key="1">
    <source>
        <dbReference type="ARBA" id="ARBA00004418"/>
    </source>
</evidence>
<dbReference type="AlphaFoldDB" id="A0A432XR21"/>
<comment type="subcellular location">
    <subcellularLocation>
        <location evidence="1">Periplasm</location>
    </subcellularLocation>
</comment>
<comment type="caution">
    <text evidence="7">The sequence shown here is derived from an EMBL/GenBank/DDBJ whole genome shotgun (WGS) entry which is preliminary data.</text>
</comment>
<dbReference type="Proteomes" id="UP000287330">
    <property type="component" value="Unassembled WGS sequence"/>
</dbReference>
<evidence type="ECO:0000256" key="3">
    <source>
        <dbReference type="ARBA" id="ARBA00022764"/>
    </source>
</evidence>
<keyword evidence="8" id="KW-1185">Reference proteome</keyword>
<dbReference type="OrthoDB" id="9763014at2"/>
<keyword evidence="4" id="KW-0456">Lyase</keyword>
<dbReference type="Gene3D" id="1.50.10.100">
    <property type="entry name" value="Chondroitin AC/alginate lyase"/>
    <property type="match status" value="1"/>
</dbReference>
<dbReference type="SUPFAM" id="SSF48230">
    <property type="entry name" value="Chondroitin AC/alginate lyase"/>
    <property type="match status" value="1"/>
</dbReference>
<dbReference type="RefSeq" id="WP_110576044.1">
    <property type="nucleotide sequence ID" value="NZ_PIPV01000013.1"/>
</dbReference>
<dbReference type="InterPro" id="IPR008929">
    <property type="entry name" value="Chondroitin_lyas"/>
</dbReference>
<accession>A0A432XR21</accession>
<gene>
    <name evidence="7" type="ORF">CWE25_11940</name>
</gene>
<dbReference type="GO" id="GO:0016829">
    <property type="term" value="F:lyase activity"/>
    <property type="evidence" value="ECO:0007669"/>
    <property type="project" value="UniProtKB-KW"/>
</dbReference>
<organism evidence="7 8">
    <name type="scientific">Idiomarina fontislapidosi</name>
    <dbReference type="NCBI Taxonomy" id="263723"/>
    <lineage>
        <taxon>Bacteria</taxon>
        <taxon>Pseudomonadati</taxon>
        <taxon>Pseudomonadota</taxon>
        <taxon>Gammaproteobacteria</taxon>
        <taxon>Alteromonadales</taxon>
        <taxon>Idiomarinaceae</taxon>
        <taxon>Idiomarina</taxon>
    </lineage>
</organism>
<evidence type="ECO:0000313" key="8">
    <source>
        <dbReference type="Proteomes" id="UP000287330"/>
    </source>
</evidence>
<dbReference type="Pfam" id="PF07940">
    <property type="entry name" value="Hepar_II_III_C"/>
    <property type="match status" value="1"/>
</dbReference>
<proteinExistence type="predicted"/>
<dbReference type="PANTHER" id="PTHR39210:SF1">
    <property type="entry name" value="HEPARIN-SULFATE LYASE"/>
    <property type="match status" value="1"/>
</dbReference>
<sequence length="545" mass="62801">MAKSYSEELINPMTTDELLACVTAGAKEYIQNTINTKNKSDYQKLKKLFDEQLFEAKNFEDTELDITVFDWRSLERDRNWWWQIQALPFLNWFVNSFSLQNDEERSHYFSKCLDSIRNWGNQANLNSVSPLVWHDHAAAFRGRNISNWLVFCYLRKISLGELYAEPLGELIKEHLDWLQQDKHYSQHTNHGFDQAMIALTIASMFSDDGFEAYRQLNCHRLKDEITFAFTEEGVHKENSPGYQKMMLGRLKQLRTLRPLGQLNVARMGERYIERAEAFLRAITLPDGYLPMTGDTRGEDAGLVYVQKEQIDVLDYSTSGYVIIRGQTNDGLEIFLLFKNTHESNYHRHDDDLMLFLYIDGEVVLGDGGLGTHQEKDPKRKFLRSALSHSVPLIDRKYIRDKEKLPAKPILKVERLNCLVKGISNGYGVDVTRVIDYSDIASGNLVIEDSCDKSTLASNWFLNDHAVLLNKRGFDMSTPSFSLKFEMAKNQFIKLFKGWDNESFSGSAIMSNNYSNFIPAVRVVTGGNRKNQRMKLSMCRLGEIDG</sequence>
<dbReference type="Gene3D" id="2.70.98.70">
    <property type="match status" value="1"/>
</dbReference>
<dbReference type="InterPro" id="IPR031680">
    <property type="entry name" value="Hepar_II_III_N"/>
</dbReference>
<dbReference type="InterPro" id="IPR012480">
    <property type="entry name" value="Hepar_II_III_C"/>
</dbReference>
<protein>
    <submittedName>
        <fullName evidence="7">Uncharacterized protein</fullName>
    </submittedName>
</protein>
<keyword evidence="3" id="KW-0574">Periplasm</keyword>
<dbReference type="PANTHER" id="PTHR39210">
    <property type="entry name" value="HEPARIN-SULFATE LYASE"/>
    <property type="match status" value="1"/>
</dbReference>
<feature type="domain" description="Heparin-sulfate lyase N-terminal" evidence="6">
    <location>
        <begin position="47"/>
        <end position="302"/>
    </location>
</feature>
<name>A0A432XR21_9GAMM</name>
<evidence type="ECO:0000256" key="2">
    <source>
        <dbReference type="ARBA" id="ARBA00022729"/>
    </source>
</evidence>
<dbReference type="Pfam" id="PF16889">
    <property type="entry name" value="Hepar_II_III_N"/>
    <property type="match status" value="1"/>
</dbReference>